<feature type="compositionally biased region" description="Basic and acidic residues" evidence="2">
    <location>
        <begin position="53"/>
        <end position="73"/>
    </location>
</feature>
<reference evidence="3" key="1">
    <citation type="submission" date="2022-08" db="EMBL/GenBank/DDBJ databases">
        <title>Genome sequencing of akame (Lates japonicus).</title>
        <authorList>
            <person name="Hashiguchi Y."/>
            <person name="Takahashi H."/>
        </authorList>
    </citation>
    <scope>NUCLEOTIDE SEQUENCE</scope>
    <source>
        <strain evidence="3">Kochi</strain>
    </source>
</reference>
<evidence type="ECO:0000313" key="4">
    <source>
        <dbReference type="Proteomes" id="UP001279410"/>
    </source>
</evidence>
<dbReference type="EMBL" id="BRZM01001638">
    <property type="protein sequence ID" value="GLD73514.1"/>
    <property type="molecule type" value="Genomic_DNA"/>
</dbReference>
<keyword evidence="4" id="KW-1185">Reference proteome</keyword>
<dbReference type="Proteomes" id="UP001279410">
    <property type="component" value="Unassembled WGS sequence"/>
</dbReference>
<dbReference type="AlphaFoldDB" id="A0AAD3RK78"/>
<feature type="region of interest" description="Disordered" evidence="2">
    <location>
        <begin position="48"/>
        <end position="89"/>
    </location>
</feature>
<protein>
    <submittedName>
        <fullName evidence="3">Uncharacterized protein</fullName>
    </submittedName>
</protein>
<feature type="region of interest" description="Disordered" evidence="2">
    <location>
        <begin position="117"/>
        <end position="146"/>
    </location>
</feature>
<keyword evidence="1" id="KW-0175">Coiled coil</keyword>
<feature type="compositionally biased region" description="Low complexity" evidence="2">
    <location>
        <begin position="74"/>
        <end position="84"/>
    </location>
</feature>
<dbReference type="PANTHER" id="PTHR33488:SF2">
    <property type="entry name" value="EARLY ENDOSOME ANTIGEN 1-LIKE"/>
    <property type="match status" value="1"/>
</dbReference>
<evidence type="ECO:0000313" key="3">
    <source>
        <dbReference type="EMBL" id="GLD73514.1"/>
    </source>
</evidence>
<name>A0AAD3RK78_LATJO</name>
<organism evidence="3 4">
    <name type="scientific">Lates japonicus</name>
    <name type="common">Japanese lates</name>
    <dbReference type="NCBI Taxonomy" id="270547"/>
    <lineage>
        <taxon>Eukaryota</taxon>
        <taxon>Metazoa</taxon>
        <taxon>Chordata</taxon>
        <taxon>Craniata</taxon>
        <taxon>Vertebrata</taxon>
        <taxon>Euteleostomi</taxon>
        <taxon>Actinopterygii</taxon>
        <taxon>Neopterygii</taxon>
        <taxon>Teleostei</taxon>
        <taxon>Neoteleostei</taxon>
        <taxon>Acanthomorphata</taxon>
        <taxon>Carangaria</taxon>
        <taxon>Carangaria incertae sedis</taxon>
        <taxon>Centropomidae</taxon>
        <taxon>Lates</taxon>
    </lineage>
</organism>
<proteinExistence type="predicted"/>
<evidence type="ECO:0000256" key="1">
    <source>
        <dbReference type="SAM" id="Coils"/>
    </source>
</evidence>
<feature type="coiled-coil region" evidence="1">
    <location>
        <begin position="154"/>
        <end position="185"/>
    </location>
</feature>
<gene>
    <name evidence="3" type="ORF">AKAME5_002483900</name>
</gene>
<accession>A0AAD3RK78</accession>
<comment type="caution">
    <text evidence="3">The sequence shown here is derived from an EMBL/GenBank/DDBJ whole genome shotgun (WGS) entry which is preliminary data.</text>
</comment>
<evidence type="ECO:0000256" key="2">
    <source>
        <dbReference type="SAM" id="MobiDB-lite"/>
    </source>
</evidence>
<sequence length="250" mass="28257">MKTIWCEEQFKRISEELKKMSGDVCNKALSLCERGITICEELAKYTPAQEQKTMTKSETGDGVDPKADSKSKTEAVTAGKTKTGTRTDKKKPEELIKEINDLNDGALTFDSQCKKTSNSPAFAAKPPMMSQAEKGSTGHMSASQRASEDARFRIEQSREQLKQVRQSYEKSVENMEKNQKELTDILVEMQNCKITEIDFNTKIKMLVKGLDAMGRVKEQWEKMVHFFQMVSNIIKPASPSKRHCTPCQDI</sequence>
<dbReference type="PANTHER" id="PTHR33488">
    <property type="entry name" value="ZGC:162509"/>
    <property type="match status" value="1"/>
</dbReference>